<feature type="region of interest" description="Disordered" evidence="2">
    <location>
        <begin position="518"/>
        <end position="544"/>
    </location>
</feature>
<reference evidence="4 5" key="1">
    <citation type="journal article" date="2020" name="Mol. Biol. Evol.">
        <title>Distinct Expression and Methylation Patterns for Genes with Different Fates following a Single Whole-Genome Duplication in Flowering Plants.</title>
        <authorList>
            <person name="Shi T."/>
            <person name="Rahmani R.S."/>
            <person name="Gugger P.F."/>
            <person name="Wang M."/>
            <person name="Li H."/>
            <person name="Zhang Y."/>
            <person name="Li Z."/>
            <person name="Wang Q."/>
            <person name="Van de Peer Y."/>
            <person name="Marchal K."/>
            <person name="Chen J."/>
        </authorList>
    </citation>
    <scope>NUCLEOTIDE SEQUENCE [LARGE SCALE GENOMIC DNA]</scope>
    <source>
        <tissue evidence="4">Leaf</tissue>
    </source>
</reference>
<evidence type="ECO:0000256" key="2">
    <source>
        <dbReference type="SAM" id="MobiDB-lite"/>
    </source>
</evidence>
<dbReference type="InterPro" id="IPR009060">
    <property type="entry name" value="UBA-like_sf"/>
</dbReference>
<dbReference type="GO" id="GO:0043130">
    <property type="term" value="F:ubiquitin binding"/>
    <property type="evidence" value="ECO:0007669"/>
    <property type="project" value="InterPro"/>
</dbReference>
<keyword evidence="1" id="KW-0175">Coiled coil</keyword>
<dbReference type="PROSITE" id="PS51140">
    <property type="entry name" value="CUE"/>
    <property type="match status" value="1"/>
</dbReference>
<evidence type="ECO:0000259" key="3">
    <source>
        <dbReference type="PROSITE" id="PS51140"/>
    </source>
</evidence>
<comment type="caution">
    <text evidence="4">The sequence shown here is derived from an EMBL/GenBank/DDBJ whole genome shotgun (WGS) entry which is preliminary data.</text>
</comment>
<evidence type="ECO:0000256" key="1">
    <source>
        <dbReference type="SAM" id="Coils"/>
    </source>
</evidence>
<dbReference type="PANTHER" id="PTHR48459:SF1">
    <property type="entry name" value="CUE DOMAIN-CONTAINING PROTEIN"/>
    <property type="match status" value="1"/>
</dbReference>
<gene>
    <name evidence="4" type="ORF">HUJ06_012424</name>
</gene>
<feature type="compositionally biased region" description="Basic and acidic residues" evidence="2">
    <location>
        <begin position="74"/>
        <end position="85"/>
    </location>
</feature>
<accession>A0A822YNA7</accession>
<dbReference type="EMBL" id="DUZY01000003">
    <property type="protein sequence ID" value="DAD33573.1"/>
    <property type="molecule type" value="Genomic_DNA"/>
</dbReference>
<dbReference type="CDD" id="cd14279">
    <property type="entry name" value="CUE"/>
    <property type="match status" value="1"/>
</dbReference>
<dbReference type="Proteomes" id="UP000607653">
    <property type="component" value="Unassembled WGS sequence"/>
</dbReference>
<protein>
    <recommendedName>
        <fullName evidence="3">CUE domain-containing protein</fullName>
    </recommendedName>
</protein>
<feature type="region of interest" description="Disordered" evidence="2">
    <location>
        <begin position="70"/>
        <end position="97"/>
    </location>
</feature>
<evidence type="ECO:0000313" key="5">
    <source>
        <dbReference type="Proteomes" id="UP000607653"/>
    </source>
</evidence>
<evidence type="ECO:0000313" key="4">
    <source>
        <dbReference type="EMBL" id="DAD33573.1"/>
    </source>
</evidence>
<feature type="domain" description="CUE" evidence="3">
    <location>
        <begin position="2"/>
        <end position="45"/>
    </location>
</feature>
<dbReference type="PANTHER" id="PTHR48459">
    <property type="entry name" value="CUE DOMAIN-CONTAINING PROTEIN"/>
    <property type="match status" value="1"/>
</dbReference>
<feature type="compositionally biased region" description="Low complexity" evidence="2">
    <location>
        <begin position="518"/>
        <end position="527"/>
    </location>
</feature>
<dbReference type="SUPFAM" id="SSF46934">
    <property type="entry name" value="UBA-like"/>
    <property type="match status" value="1"/>
</dbReference>
<sequence>MGFNSVFRALQEVFPQVDLRILRAVAIEHSKDADAAVEFILSEVLPFTSSPSQAPVAPNDDQEVGLLSAPGVQSEDHSSLQKHEEEAEESNAGPSTVEYVGDEDLCDGNNVQQSGANAENEVLISLAKQQDVSIVLDLVSQVPCSPLMDEDTSVPDHCTVARHVDLQDLNAPVTYDPHSVTSGEICHDQLCLDANSLDAQNLLAADTCLVISSSFNEASESAAFGIMLENDAMASLSECEKQGASGLLESASEQVIFDAEMGDAEDASSAAAVVTRSGQICRIDHLEDIISDAKNNKKTLFSAMESVMRMMREVDLHEEAAEQAKQEASKGGLDILAKVEDLKEMLRHAKEANDMHAGEVFAEKAILATEVRELQSRLLNLSEERDKSLAILDEMHQALEARLAAAEEERRAAEQEKLEKEKFAQEALAEQELAMEKVVQESKKLQLEAEENSKLRDFLIDRGHIVDILQGEIAVICQDVKLLKEKFDERVPISKSLSSSQTSCILASSSSSFKSLTTETLENTNSTPSTDGISQKTSREETVVNGNPKVLLDDEWDLFDEAELYSPAAKSLI</sequence>
<proteinExistence type="predicted"/>
<dbReference type="InterPro" id="IPR003892">
    <property type="entry name" value="CUE"/>
</dbReference>
<feature type="coiled-coil region" evidence="1">
    <location>
        <begin position="364"/>
        <end position="448"/>
    </location>
</feature>
<dbReference type="AlphaFoldDB" id="A0A822YNA7"/>
<keyword evidence="5" id="KW-1185">Reference proteome</keyword>
<organism evidence="4 5">
    <name type="scientific">Nelumbo nucifera</name>
    <name type="common">Sacred lotus</name>
    <dbReference type="NCBI Taxonomy" id="4432"/>
    <lineage>
        <taxon>Eukaryota</taxon>
        <taxon>Viridiplantae</taxon>
        <taxon>Streptophyta</taxon>
        <taxon>Embryophyta</taxon>
        <taxon>Tracheophyta</taxon>
        <taxon>Spermatophyta</taxon>
        <taxon>Magnoliopsida</taxon>
        <taxon>Proteales</taxon>
        <taxon>Nelumbonaceae</taxon>
        <taxon>Nelumbo</taxon>
    </lineage>
</organism>
<name>A0A822YNA7_NELNU</name>